<accession>A0ABM4VZ67</accession>
<reference evidence="3" key="1">
    <citation type="submission" date="2025-08" db="UniProtKB">
        <authorList>
            <consortium name="RefSeq"/>
        </authorList>
    </citation>
    <scope>IDENTIFICATION</scope>
    <source>
        <tissue evidence="3">Leaves</tissue>
    </source>
</reference>
<keyword evidence="2" id="KW-1185">Reference proteome</keyword>
<dbReference type="Proteomes" id="UP001652660">
    <property type="component" value="Chromosome 10c"/>
</dbReference>
<organism evidence="2 3">
    <name type="scientific">Coffea arabica</name>
    <name type="common">Arabian coffee</name>
    <dbReference type="NCBI Taxonomy" id="13443"/>
    <lineage>
        <taxon>Eukaryota</taxon>
        <taxon>Viridiplantae</taxon>
        <taxon>Streptophyta</taxon>
        <taxon>Embryophyta</taxon>
        <taxon>Tracheophyta</taxon>
        <taxon>Spermatophyta</taxon>
        <taxon>Magnoliopsida</taxon>
        <taxon>eudicotyledons</taxon>
        <taxon>Gunneridae</taxon>
        <taxon>Pentapetalae</taxon>
        <taxon>asterids</taxon>
        <taxon>lamiids</taxon>
        <taxon>Gentianales</taxon>
        <taxon>Rubiaceae</taxon>
        <taxon>Ixoroideae</taxon>
        <taxon>Gardenieae complex</taxon>
        <taxon>Bertiereae - Coffeeae clade</taxon>
        <taxon>Coffeeae</taxon>
        <taxon>Coffea</taxon>
    </lineage>
</organism>
<dbReference type="RefSeq" id="XP_071924774.1">
    <property type="nucleotide sequence ID" value="XM_072068673.1"/>
</dbReference>
<evidence type="ECO:0000313" key="2">
    <source>
        <dbReference type="Proteomes" id="UP001652660"/>
    </source>
</evidence>
<gene>
    <name evidence="3" type="primary">LOC140015848</name>
</gene>
<dbReference type="Pfam" id="PF13966">
    <property type="entry name" value="zf-RVT"/>
    <property type="match status" value="1"/>
</dbReference>
<protein>
    <recommendedName>
        <fullName evidence="1">Reverse transcriptase zinc-binding domain-containing protein</fullName>
    </recommendedName>
</protein>
<evidence type="ECO:0000259" key="1">
    <source>
        <dbReference type="Pfam" id="PF13966"/>
    </source>
</evidence>
<feature type="domain" description="Reverse transcriptase zinc-binding" evidence="1">
    <location>
        <begin position="126"/>
        <end position="201"/>
    </location>
</feature>
<name>A0ABM4VZ67_COFAR</name>
<dbReference type="InterPro" id="IPR026960">
    <property type="entry name" value="RVT-Znf"/>
</dbReference>
<evidence type="ECO:0000313" key="3">
    <source>
        <dbReference type="RefSeq" id="XP_071924774.1"/>
    </source>
</evidence>
<dbReference type="GeneID" id="140015848"/>
<proteinExistence type="predicted"/>
<sequence length="246" mass="29058">MSNRDALWWGVRRRIGNGKKTNIWNDQWIPNNHQWKPVTPKPEECQLDKVANLISSRRWNKPLIFKTFCKVDADNILKIPISITRRDDNTFWIGNQNGEYIVQSGYKMAMDRREEETRREGDGAESSCSPINQQVWKVLWSLNISHKIKMFSWKGLREAVPVKELIWRRVKMGDPICSRCGEEVETLEHMLLKCNKVKDIWKLAPIQWDGIENMTDNFKNWWTAVAEARYRTQGKDHIGLTAYILW</sequence>